<dbReference type="InterPro" id="IPR050491">
    <property type="entry name" value="AmpC-like"/>
</dbReference>
<dbReference type="RefSeq" id="WP_311558847.1">
    <property type="nucleotide sequence ID" value="NZ_JAVREJ010000018.1"/>
</dbReference>
<dbReference type="Pfam" id="PF00144">
    <property type="entry name" value="Beta-lactamase"/>
    <property type="match status" value="1"/>
</dbReference>
<evidence type="ECO:0000313" key="4">
    <source>
        <dbReference type="Proteomes" id="UP001183202"/>
    </source>
</evidence>
<organism evidence="3 4">
    <name type="scientific">Pseudonocardia charpentierae</name>
    <dbReference type="NCBI Taxonomy" id="3075545"/>
    <lineage>
        <taxon>Bacteria</taxon>
        <taxon>Bacillati</taxon>
        <taxon>Actinomycetota</taxon>
        <taxon>Actinomycetes</taxon>
        <taxon>Pseudonocardiales</taxon>
        <taxon>Pseudonocardiaceae</taxon>
        <taxon>Pseudonocardia</taxon>
    </lineage>
</organism>
<evidence type="ECO:0000256" key="1">
    <source>
        <dbReference type="SAM" id="SignalP"/>
    </source>
</evidence>
<sequence>MTMVRRAPVARAGVALAVTAVFAAGCTSGPAGSARPASTTAPTASTAPAAAPAFAADLGPKITALMDELSVPGAIVYVDVPGKGTWLTAFGSSTTEGAPPMSTDNHMRIGSVTKSLTAEVVLQLVDQGAIGLDDPVTKYLPGVPNGENIAIRQLLGMTAGIFNFTEDDYFNLTLDKDPHKPWTPFECIGIGLAHPPYFPPGQGFHYSNTNYEILGVIAERVGKAPLQKLMQDLVFAKLGMRSTSLPVYDDTAIPDPHSQGYMYGTNVEGNVAYNAALAGNKAAAQITVAPGTKPNDVTDLPSNGVASGAAISTIGDMVIWAKALGTGSLLTPATQAARTTFDPRGNYGLGVEKAFGGLIGHNGAVPGFQTFVGYQPEKGATVIVMANLLLAPNTYFGEALPADGIAQLVQQTVLPE</sequence>
<dbReference type="PANTHER" id="PTHR46825:SF7">
    <property type="entry name" value="D-ALANYL-D-ALANINE CARBOXYPEPTIDASE"/>
    <property type="match status" value="1"/>
</dbReference>
<accession>A0ABU2NEF0</accession>
<gene>
    <name evidence="3" type="ORF">RM445_22700</name>
</gene>
<dbReference type="PANTHER" id="PTHR46825">
    <property type="entry name" value="D-ALANYL-D-ALANINE-CARBOXYPEPTIDASE/ENDOPEPTIDASE AMPH"/>
    <property type="match status" value="1"/>
</dbReference>
<keyword evidence="3" id="KW-0378">Hydrolase</keyword>
<dbReference type="SUPFAM" id="SSF56601">
    <property type="entry name" value="beta-lactamase/transpeptidase-like"/>
    <property type="match status" value="1"/>
</dbReference>
<dbReference type="PROSITE" id="PS51257">
    <property type="entry name" value="PROKAR_LIPOPROTEIN"/>
    <property type="match status" value="1"/>
</dbReference>
<dbReference type="Proteomes" id="UP001183202">
    <property type="component" value="Unassembled WGS sequence"/>
</dbReference>
<feature type="chain" id="PRO_5045724917" evidence="1">
    <location>
        <begin position="24"/>
        <end position="416"/>
    </location>
</feature>
<feature type="signal peptide" evidence="1">
    <location>
        <begin position="1"/>
        <end position="23"/>
    </location>
</feature>
<evidence type="ECO:0000259" key="2">
    <source>
        <dbReference type="Pfam" id="PF00144"/>
    </source>
</evidence>
<dbReference type="InterPro" id="IPR001466">
    <property type="entry name" value="Beta-lactam-related"/>
</dbReference>
<proteinExistence type="predicted"/>
<dbReference type="Gene3D" id="3.40.710.10">
    <property type="entry name" value="DD-peptidase/beta-lactamase superfamily"/>
    <property type="match status" value="1"/>
</dbReference>
<comment type="caution">
    <text evidence="3">The sequence shown here is derived from an EMBL/GenBank/DDBJ whole genome shotgun (WGS) entry which is preliminary data.</text>
</comment>
<dbReference type="EMBL" id="JAVREJ010000018">
    <property type="protein sequence ID" value="MDT0352340.1"/>
    <property type="molecule type" value="Genomic_DNA"/>
</dbReference>
<dbReference type="GO" id="GO:0016787">
    <property type="term" value="F:hydrolase activity"/>
    <property type="evidence" value="ECO:0007669"/>
    <property type="project" value="UniProtKB-KW"/>
</dbReference>
<feature type="domain" description="Beta-lactamase-related" evidence="2">
    <location>
        <begin position="62"/>
        <end position="388"/>
    </location>
</feature>
<keyword evidence="1" id="KW-0732">Signal</keyword>
<dbReference type="InterPro" id="IPR012338">
    <property type="entry name" value="Beta-lactam/transpept-like"/>
</dbReference>
<keyword evidence="4" id="KW-1185">Reference proteome</keyword>
<evidence type="ECO:0000313" key="3">
    <source>
        <dbReference type="EMBL" id="MDT0352340.1"/>
    </source>
</evidence>
<protein>
    <submittedName>
        <fullName evidence="3">Serine hydrolase domain-containing protein</fullName>
        <ecNumber evidence="3">3.1.1.103</ecNumber>
    </submittedName>
</protein>
<dbReference type="EC" id="3.1.1.103" evidence="3"/>
<reference evidence="4" key="1">
    <citation type="submission" date="2023-07" db="EMBL/GenBank/DDBJ databases">
        <title>30 novel species of actinomycetes from the DSMZ collection.</title>
        <authorList>
            <person name="Nouioui I."/>
        </authorList>
    </citation>
    <scope>NUCLEOTIDE SEQUENCE [LARGE SCALE GENOMIC DNA]</scope>
    <source>
        <strain evidence="4">DSM 45834</strain>
    </source>
</reference>
<name>A0ABU2NEF0_9PSEU</name>